<dbReference type="InterPro" id="IPR004358">
    <property type="entry name" value="Sig_transdc_His_kin-like_C"/>
</dbReference>
<feature type="compositionally biased region" description="Basic and acidic residues" evidence="4">
    <location>
        <begin position="918"/>
        <end position="937"/>
    </location>
</feature>
<feature type="transmembrane region" description="Helical" evidence="5">
    <location>
        <begin position="48"/>
        <end position="66"/>
    </location>
</feature>
<proteinExistence type="predicted"/>
<reference evidence="8 9" key="1">
    <citation type="submission" date="2016-07" db="EMBL/GenBank/DDBJ databases">
        <title>Draft genome of the white-rot fungus Obba rivulosa 3A-2.</title>
        <authorList>
            <consortium name="DOE Joint Genome Institute"/>
            <person name="Miettinen O."/>
            <person name="Riley R."/>
            <person name="Acob R."/>
            <person name="Barry K."/>
            <person name="Cullen D."/>
            <person name="De Vries R."/>
            <person name="Hainaut M."/>
            <person name="Hatakka A."/>
            <person name="Henrissat B."/>
            <person name="Hilden K."/>
            <person name="Kuo R."/>
            <person name="Labutti K."/>
            <person name="Lipzen A."/>
            <person name="Makela M.R."/>
            <person name="Sandor L."/>
            <person name="Spatafora J.W."/>
            <person name="Grigoriev I.V."/>
            <person name="Hibbett D.S."/>
        </authorList>
    </citation>
    <scope>NUCLEOTIDE SEQUENCE [LARGE SCALE GENOMIC DNA]</scope>
    <source>
        <strain evidence="8 9">3A-2</strain>
    </source>
</reference>
<dbReference type="Proteomes" id="UP000250043">
    <property type="component" value="Unassembled WGS sequence"/>
</dbReference>
<dbReference type="InterPro" id="IPR005467">
    <property type="entry name" value="His_kinase_dom"/>
</dbReference>
<dbReference type="AlphaFoldDB" id="A0A8E2AYP5"/>
<feature type="domain" description="Histidine kinase" evidence="6">
    <location>
        <begin position="520"/>
        <end position="742"/>
    </location>
</feature>
<keyword evidence="5" id="KW-0812">Transmembrane</keyword>
<dbReference type="SUPFAM" id="SSF52172">
    <property type="entry name" value="CheY-like"/>
    <property type="match status" value="1"/>
</dbReference>
<dbReference type="InterPro" id="IPR003594">
    <property type="entry name" value="HATPase_dom"/>
</dbReference>
<evidence type="ECO:0000256" key="5">
    <source>
        <dbReference type="SAM" id="Phobius"/>
    </source>
</evidence>
<evidence type="ECO:0000313" key="8">
    <source>
        <dbReference type="EMBL" id="OCH90512.1"/>
    </source>
</evidence>
<feature type="region of interest" description="Disordered" evidence="4">
    <location>
        <begin position="166"/>
        <end position="304"/>
    </location>
</feature>
<keyword evidence="9" id="KW-1185">Reference proteome</keyword>
<dbReference type="InterPro" id="IPR036890">
    <property type="entry name" value="HATPase_C_sf"/>
</dbReference>
<sequence length="1076" mass="118924">MSTLERQLVPKWAPELIVLSYCISWLGAYTSTQIIIHAKYSRSATVKWVWTFLASIAFGFCAIWSMHFVGMLACRLDVDIGFDPSLTVLSALVAVAFTFAAFSSAYATQALERSRLVRLFRHCGKGVRRALRPLARAGANDVEAAYTALPTTEEEGSILLAEELTEAAESVDPPGAEDLYEGAEDDEQESVLEGREIEDPGLQDETERRTARAGHTPPPTPAVARGQPSRRRASFSGVGARRRGRTSTLKSPQRARQRSLPPVPPRMPQDSGAQDSPSTSTSSSSSSLHSRNLSGTTLTTGSAGSTSWGENLYVGLSRETRMRIKAQARERPLPQFGWGYWWKMHYETLSVLVVLRAAVWALALVLMHYCGMWAMHIPNGRIRWDPLLVVLSYIVAFTLCVIACVAMAHMEVHFGRQVAFSTFAAAGVCSMHYTGMAAATFFTYAPPSPDASYPPYLPITIISITVLMCLISNVVLAHSAITARNRMAEMILTKRRLWRIMAEKDAAEQANELKQQFISVASHEIRTPLHTVNGYCELLARADLTEEQALYVTSIQQACHAINVIAGNVLDYSKLDRNNVELSARPVLMEPRKLVEDLARITEAKGVQPGQPGADVIISVAHDVPTAVYLDETYTFRVLMNLLSNAQKFCDQGYICVAVWMGSTEQLIVSVADTGCGIPKNFRSALFEPFRQADTSITRPRQGTGLGLSIVKHLVQRMSGAVEVDSVEGEGTTFTVKLPVTLPSYSPSHSKPPSPKPTGKRMRVIYRHKRTQELLMRLWAQFGYSMSASSVHASPQELVEDVDAIWTDSTSVVRSPSLKQLITAAAPRVLPVYIVYLERHDLEALEPELSEARNVVLVKRPIILHHAVQWLEHPEEHMGAHIKQTTSKVRFVIPPERAPSPTQLSPTPPPPPPLLKGKYRERESSSAEGKSQSRTEGLDVVLEPPKRKLKVLLVEDNLVNQRLGCRLLEKLGYEVTTANDGQEAVAAVQKTTFQCCLMDCQMPILDGFSATRKIREMEKDGTLFGHLPVIALTANVTSESEDECKSAGMDRFLPKPLKLADLESILAKWARPVEEH</sequence>
<dbReference type="GO" id="GO:0000155">
    <property type="term" value="F:phosphorelay sensor kinase activity"/>
    <property type="evidence" value="ECO:0007669"/>
    <property type="project" value="InterPro"/>
</dbReference>
<dbReference type="InterPro" id="IPR036097">
    <property type="entry name" value="HisK_dim/P_sf"/>
</dbReference>
<keyword evidence="2" id="KW-0902">Two-component regulatory system</keyword>
<dbReference type="InterPro" id="IPR005330">
    <property type="entry name" value="MHYT_dom"/>
</dbReference>
<dbReference type="PROSITE" id="PS50109">
    <property type="entry name" value="HIS_KIN"/>
    <property type="match status" value="1"/>
</dbReference>
<dbReference type="PANTHER" id="PTHR45339">
    <property type="entry name" value="HYBRID SIGNAL TRANSDUCTION HISTIDINE KINASE J"/>
    <property type="match status" value="1"/>
</dbReference>
<feature type="transmembrane region" description="Helical" evidence="5">
    <location>
        <begin position="353"/>
        <end position="375"/>
    </location>
</feature>
<dbReference type="Pfam" id="PF00072">
    <property type="entry name" value="Response_reg"/>
    <property type="match status" value="1"/>
</dbReference>
<dbReference type="InterPro" id="IPR001789">
    <property type="entry name" value="Sig_transdc_resp-reg_receiver"/>
</dbReference>
<evidence type="ECO:0000256" key="2">
    <source>
        <dbReference type="ARBA" id="ARBA00023012"/>
    </source>
</evidence>
<keyword evidence="5" id="KW-0472">Membrane</keyword>
<dbReference type="SUPFAM" id="SSF55874">
    <property type="entry name" value="ATPase domain of HSP90 chaperone/DNA topoisomerase II/histidine kinase"/>
    <property type="match status" value="1"/>
</dbReference>
<dbReference type="CDD" id="cd16922">
    <property type="entry name" value="HATPase_EvgS-ArcB-TorS-like"/>
    <property type="match status" value="1"/>
</dbReference>
<protein>
    <submittedName>
        <fullName evidence="8">Uncharacterized protein</fullName>
    </submittedName>
</protein>
<feature type="transmembrane region" description="Helical" evidence="5">
    <location>
        <begin position="456"/>
        <end position="477"/>
    </location>
</feature>
<feature type="compositionally biased region" description="Low complexity" evidence="4">
    <location>
        <begin position="276"/>
        <end position="287"/>
    </location>
</feature>
<evidence type="ECO:0000256" key="3">
    <source>
        <dbReference type="PROSITE-ProRule" id="PRU00169"/>
    </source>
</evidence>
<dbReference type="EMBL" id="KV722402">
    <property type="protein sequence ID" value="OCH90512.1"/>
    <property type="molecule type" value="Genomic_DNA"/>
</dbReference>
<dbReference type="PROSITE" id="PS50110">
    <property type="entry name" value="RESPONSE_REGULATORY"/>
    <property type="match status" value="1"/>
</dbReference>
<dbReference type="CDD" id="cd00082">
    <property type="entry name" value="HisKA"/>
    <property type="match status" value="1"/>
</dbReference>
<evidence type="ECO:0000256" key="1">
    <source>
        <dbReference type="ARBA" id="ARBA00022553"/>
    </source>
</evidence>
<feature type="transmembrane region" description="Helical" evidence="5">
    <location>
        <begin position="86"/>
        <end position="108"/>
    </location>
</feature>
<keyword evidence="1 3" id="KW-0597">Phosphoprotein</keyword>
<feature type="compositionally biased region" description="Acidic residues" evidence="4">
    <location>
        <begin position="178"/>
        <end position="190"/>
    </location>
</feature>
<dbReference type="InterPro" id="IPR003661">
    <property type="entry name" value="HisK_dim/P_dom"/>
</dbReference>
<name>A0A8E2AYP5_9APHY</name>
<dbReference type="InterPro" id="IPR011006">
    <property type="entry name" value="CheY-like_superfamily"/>
</dbReference>
<feature type="compositionally biased region" description="Low complexity" evidence="4">
    <location>
        <begin position="294"/>
        <end position="304"/>
    </location>
</feature>
<evidence type="ECO:0000259" key="7">
    <source>
        <dbReference type="PROSITE" id="PS50110"/>
    </source>
</evidence>
<dbReference type="SMART" id="SM00387">
    <property type="entry name" value="HATPase_c"/>
    <property type="match status" value="1"/>
</dbReference>
<evidence type="ECO:0000259" key="6">
    <source>
        <dbReference type="PROSITE" id="PS50109"/>
    </source>
</evidence>
<dbReference type="Pfam" id="PF03707">
    <property type="entry name" value="MHYT"/>
    <property type="match status" value="3"/>
</dbReference>
<feature type="transmembrane region" description="Helical" evidence="5">
    <location>
        <begin position="387"/>
        <end position="408"/>
    </location>
</feature>
<feature type="transmembrane region" description="Helical" evidence="5">
    <location>
        <begin position="420"/>
        <end position="444"/>
    </location>
</feature>
<feature type="region of interest" description="Disordered" evidence="4">
    <location>
        <begin position="895"/>
        <end position="940"/>
    </location>
</feature>
<feature type="modified residue" description="4-aspartylphosphate" evidence="3">
    <location>
        <position position="999"/>
    </location>
</feature>
<keyword evidence="5" id="KW-1133">Transmembrane helix</keyword>
<dbReference type="PANTHER" id="PTHR45339:SF1">
    <property type="entry name" value="HYBRID SIGNAL TRANSDUCTION HISTIDINE KINASE J"/>
    <property type="match status" value="1"/>
</dbReference>
<dbReference type="SMART" id="SM00388">
    <property type="entry name" value="HisKA"/>
    <property type="match status" value="1"/>
</dbReference>
<dbReference type="Gene3D" id="3.40.50.2300">
    <property type="match status" value="1"/>
</dbReference>
<feature type="domain" description="Response regulatory" evidence="7">
    <location>
        <begin position="950"/>
        <end position="1070"/>
    </location>
</feature>
<dbReference type="Pfam" id="PF00512">
    <property type="entry name" value="HisKA"/>
    <property type="match status" value="1"/>
</dbReference>
<evidence type="ECO:0000313" key="9">
    <source>
        <dbReference type="Proteomes" id="UP000250043"/>
    </source>
</evidence>
<dbReference type="PRINTS" id="PR00344">
    <property type="entry name" value="BCTRLSENSOR"/>
</dbReference>
<dbReference type="Gene3D" id="3.30.565.10">
    <property type="entry name" value="Histidine kinase-like ATPase, C-terminal domain"/>
    <property type="match status" value="1"/>
</dbReference>
<dbReference type="SUPFAM" id="SSF47384">
    <property type="entry name" value="Homodimeric domain of signal transducing histidine kinase"/>
    <property type="match status" value="1"/>
</dbReference>
<evidence type="ECO:0000256" key="4">
    <source>
        <dbReference type="SAM" id="MobiDB-lite"/>
    </source>
</evidence>
<dbReference type="OrthoDB" id="60033at2759"/>
<organism evidence="8 9">
    <name type="scientific">Obba rivulosa</name>
    <dbReference type="NCBI Taxonomy" id="1052685"/>
    <lineage>
        <taxon>Eukaryota</taxon>
        <taxon>Fungi</taxon>
        <taxon>Dikarya</taxon>
        <taxon>Basidiomycota</taxon>
        <taxon>Agaricomycotina</taxon>
        <taxon>Agaricomycetes</taxon>
        <taxon>Polyporales</taxon>
        <taxon>Gelatoporiaceae</taxon>
        <taxon>Obba</taxon>
    </lineage>
</organism>
<dbReference type="SMART" id="SM00448">
    <property type="entry name" value="REC"/>
    <property type="match status" value="1"/>
</dbReference>
<dbReference type="Gene3D" id="1.10.287.130">
    <property type="match status" value="1"/>
</dbReference>
<feature type="transmembrane region" description="Helical" evidence="5">
    <location>
        <begin position="16"/>
        <end position="36"/>
    </location>
</feature>
<dbReference type="CDD" id="cd17546">
    <property type="entry name" value="REC_hyHK_CKI1_RcsC-like"/>
    <property type="match status" value="1"/>
</dbReference>
<dbReference type="Pfam" id="PF02518">
    <property type="entry name" value="HATPase_c"/>
    <property type="match status" value="1"/>
</dbReference>
<accession>A0A8E2AYP5</accession>
<gene>
    <name evidence="8" type="ORF">OBBRIDRAFT_887614</name>
</gene>